<reference evidence="5" key="5">
    <citation type="submission" date="2018-04" db="UniProtKB">
        <authorList>
            <consortium name="EnsemblFungi"/>
        </authorList>
    </citation>
    <scope>IDENTIFICATION</scope>
    <source>
        <strain evidence="5">R3-111a-1</strain>
    </source>
</reference>
<keyword evidence="6" id="KW-1185">Reference proteome</keyword>
<dbReference type="eggNOG" id="ENOG502SBFD">
    <property type="taxonomic scope" value="Eukaryota"/>
</dbReference>
<dbReference type="CDD" id="cd00198">
    <property type="entry name" value="vWFA"/>
    <property type="match status" value="1"/>
</dbReference>
<feature type="compositionally biased region" description="Pro residues" evidence="1">
    <location>
        <begin position="500"/>
        <end position="513"/>
    </location>
</feature>
<feature type="compositionally biased region" description="Low complexity" evidence="1">
    <location>
        <begin position="539"/>
        <end position="556"/>
    </location>
</feature>
<feature type="compositionally biased region" description="Gly residues" evidence="1">
    <location>
        <begin position="452"/>
        <end position="471"/>
    </location>
</feature>
<organism evidence="4">
    <name type="scientific">Gaeumannomyces tritici (strain R3-111a-1)</name>
    <name type="common">Wheat and barley take-all root rot fungus</name>
    <name type="synonym">Gaeumannomyces graminis var. tritici</name>
    <dbReference type="NCBI Taxonomy" id="644352"/>
    <lineage>
        <taxon>Eukaryota</taxon>
        <taxon>Fungi</taxon>
        <taxon>Dikarya</taxon>
        <taxon>Ascomycota</taxon>
        <taxon>Pezizomycotina</taxon>
        <taxon>Sordariomycetes</taxon>
        <taxon>Sordariomycetidae</taxon>
        <taxon>Magnaporthales</taxon>
        <taxon>Magnaporthaceae</taxon>
        <taxon>Gaeumannomyces</taxon>
    </lineage>
</organism>
<protein>
    <recommendedName>
        <fullName evidence="3">VWFA domain-containing protein</fullName>
    </recommendedName>
</protein>
<accession>J3NI62</accession>
<dbReference type="Proteomes" id="UP000006039">
    <property type="component" value="Unassembled WGS sequence"/>
</dbReference>
<gene>
    <name evidence="5" type="primary">20341403</name>
    <name evidence="4" type="ORF">GGTG_00945</name>
</gene>
<feature type="compositionally biased region" description="Polar residues" evidence="1">
    <location>
        <begin position="557"/>
        <end position="575"/>
    </location>
</feature>
<dbReference type="AlphaFoldDB" id="J3NI62"/>
<feature type="compositionally biased region" description="Gly residues" evidence="1">
    <location>
        <begin position="577"/>
        <end position="600"/>
    </location>
</feature>
<feature type="chain" id="PRO_5015094122" description="VWFA domain-containing protein" evidence="2">
    <location>
        <begin position="18"/>
        <end position="724"/>
    </location>
</feature>
<dbReference type="GeneID" id="20341403"/>
<dbReference type="EMBL" id="GL385395">
    <property type="protein sequence ID" value="EJT80955.1"/>
    <property type="molecule type" value="Genomic_DNA"/>
</dbReference>
<reference evidence="5" key="4">
    <citation type="journal article" date="2015" name="G3 (Bethesda)">
        <title>Genome sequences of three phytopathogenic species of the Magnaporthaceae family of fungi.</title>
        <authorList>
            <person name="Okagaki L.H."/>
            <person name="Nunes C.C."/>
            <person name="Sailsbery J."/>
            <person name="Clay B."/>
            <person name="Brown D."/>
            <person name="John T."/>
            <person name="Oh Y."/>
            <person name="Young N."/>
            <person name="Fitzgerald M."/>
            <person name="Haas B.J."/>
            <person name="Zeng Q."/>
            <person name="Young S."/>
            <person name="Adiconis X."/>
            <person name="Fan L."/>
            <person name="Levin J.Z."/>
            <person name="Mitchell T.K."/>
            <person name="Okubara P.A."/>
            <person name="Farman M.L."/>
            <person name="Kohn L.M."/>
            <person name="Birren B."/>
            <person name="Ma L.-J."/>
            <person name="Dean R.A."/>
        </authorList>
    </citation>
    <scope>NUCLEOTIDE SEQUENCE</scope>
    <source>
        <strain evidence="5">R3-111a-1</strain>
    </source>
</reference>
<evidence type="ECO:0000313" key="5">
    <source>
        <dbReference type="EnsemblFungi" id="EJT80955"/>
    </source>
</evidence>
<dbReference type="Gene3D" id="3.40.50.410">
    <property type="entry name" value="von Willebrand factor, type A domain"/>
    <property type="match status" value="1"/>
</dbReference>
<dbReference type="VEuPathDB" id="FungiDB:GGTG_00945"/>
<evidence type="ECO:0000256" key="2">
    <source>
        <dbReference type="SAM" id="SignalP"/>
    </source>
</evidence>
<dbReference type="InterPro" id="IPR036465">
    <property type="entry name" value="vWFA_dom_sf"/>
</dbReference>
<reference evidence="4" key="3">
    <citation type="submission" date="2010-09" db="EMBL/GenBank/DDBJ databases">
        <title>Annotation of Gaeumannomyces graminis var. tritici R3-111a-1.</title>
        <authorList>
            <consortium name="The Broad Institute Genome Sequencing Platform"/>
            <person name="Ma L.-J."/>
            <person name="Dead R."/>
            <person name="Young S.K."/>
            <person name="Zeng Q."/>
            <person name="Gargeya S."/>
            <person name="Fitzgerald M."/>
            <person name="Haas B."/>
            <person name="Abouelleil A."/>
            <person name="Alvarado L."/>
            <person name="Arachchi H.M."/>
            <person name="Berlin A."/>
            <person name="Brown A."/>
            <person name="Chapman S.B."/>
            <person name="Chen Z."/>
            <person name="Dunbar C."/>
            <person name="Freedman E."/>
            <person name="Gearin G."/>
            <person name="Gellesch M."/>
            <person name="Goldberg J."/>
            <person name="Griggs A."/>
            <person name="Gujja S."/>
            <person name="Heiman D."/>
            <person name="Howarth C."/>
            <person name="Larson L."/>
            <person name="Lui A."/>
            <person name="MacDonald P.J.P."/>
            <person name="Mehta T."/>
            <person name="Montmayeur A."/>
            <person name="Murphy C."/>
            <person name="Neiman D."/>
            <person name="Pearson M."/>
            <person name="Priest M."/>
            <person name="Roberts A."/>
            <person name="Saif S."/>
            <person name="Shea T."/>
            <person name="Shenoy N."/>
            <person name="Sisk P."/>
            <person name="Stolte C."/>
            <person name="Sykes S."/>
            <person name="Yandava C."/>
            <person name="Wortman J."/>
            <person name="Nusbaum C."/>
            <person name="Birren B."/>
        </authorList>
    </citation>
    <scope>NUCLEOTIDE SEQUENCE</scope>
    <source>
        <strain evidence="4">R3-111a-1</strain>
    </source>
</reference>
<feature type="domain" description="VWFA" evidence="3">
    <location>
        <begin position="49"/>
        <end position="183"/>
    </location>
</feature>
<feature type="signal peptide" evidence="2">
    <location>
        <begin position="1"/>
        <end position="17"/>
    </location>
</feature>
<keyword evidence="2" id="KW-0732">Signal</keyword>
<evidence type="ECO:0000256" key="1">
    <source>
        <dbReference type="SAM" id="MobiDB-lite"/>
    </source>
</evidence>
<feature type="region of interest" description="Disordered" evidence="1">
    <location>
        <begin position="440"/>
        <end position="600"/>
    </location>
</feature>
<dbReference type="SMART" id="SM00327">
    <property type="entry name" value="VWA"/>
    <property type="match status" value="1"/>
</dbReference>
<feature type="compositionally biased region" description="Pro residues" evidence="1">
    <location>
        <begin position="479"/>
        <end position="492"/>
    </location>
</feature>
<dbReference type="PROSITE" id="PS50234">
    <property type="entry name" value="VWFA"/>
    <property type="match status" value="1"/>
</dbReference>
<proteinExistence type="predicted"/>
<dbReference type="Pfam" id="PF13519">
    <property type="entry name" value="VWA_2"/>
    <property type="match status" value="1"/>
</dbReference>
<reference evidence="6" key="1">
    <citation type="submission" date="2010-07" db="EMBL/GenBank/DDBJ databases">
        <title>The genome sequence of Gaeumannomyces graminis var. tritici strain R3-111a-1.</title>
        <authorList>
            <consortium name="The Broad Institute Genome Sequencing Platform"/>
            <person name="Ma L.-J."/>
            <person name="Dead R."/>
            <person name="Young S."/>
            <person name="Zeng Q."/>
            <person name="Koehrsen M."/>
            <person name="Alvarado L."/>
            <person name="Berlin A."/>
            <person name="Chapman S.B."/>
            <person name="Chen Z."/>
            <person name="Freedman E."/>
            <person name="Gellesch M."/>
            <person name="Goldberg J."/>
            <person name="Griggs A."/>
            <person name="Gujja S."/>
            <person name="Heilman E.R."/>
            <person name="Heiman D."/>
            <person name="Hepburn T."/>
            <person name="Howarth C."/>
            <person name="Jen D."/>
            <person name="Larson L."/>
            <person name="Mehta T."/>
            <person name="Neiman D."/>
            <person name="Pearson M."/>
            <person name="Roberts A."/>
            <person name="Saif S."/>
            <person name="Shea T."/>
            <person name="Shenoy N."/>
            <person name="Sisk P."/>
            <person name="Stolte C."/>
            <person name="Sykes S."/>
            <person name="Walk T."/>
            <person name="White J."/>
            <person name="Yandava C."/>
            <person name="Haas B."/>
            <person name="Nusbaum C."/>
            <person name="Birren B."/>
        </authorList>
    </citation>
    <scope>NUCLEOTIDE SEQUENCE [LARGE SCALE GENOMIC DNA]</scope>
    <source>
        <strain evidence="6">R3-111a-1</strain>
    </source>
</reference>
<dbReference type="OrthoDB" id="301415at2759"/>
<dbReference type="EnsemblFungi" id="EJT80955">
    <property type="protein sequence ID" value="EJT80955"/>
    <property type="gene ID" value="GGTG_00945"/>
</dbReference>
<evidence type="ECO:0000259" key="3">
    <source>
        <dbReference type="PROSITE" id="PS50234"/>
    </source>
</evidence>
<dbReference type="HOGENOM" id="CLU_382181_0_0_1"/>
<name>J3NI62_GAET3</name>
<evidence type="ECO:0000313" key="4">
    <source>
        <dbReference type="EMBL" id="EJT80955.1"/>
    </source>
</evidence>
<dbReference type="InterPro" id="IPR002035">
    <property type="entry name" value="VWF_A"/>
</dbReference>
<dbReference type="RefSeq" id="XP_009216964.1">
    <property type="nucleotide sequence ID" value="XM_009218700.1"/>
</dbReference>
<sequence length="724" mass="72533">MRHLHLLALALPALVSATTLGLFPRGSIIAKREEACADLRVNANNGDRKVALVIDSSGSMASNDPGRRRIDAGRALADFLISSGEAGGKTPDKLTVIDFDDSPKVIFPLGDPSGASATLGKIDASGGTNIASGVNKALDLLTAGDTGATDKRSAIVVFTDGSDGSQTALVNAIRNATKAGIRVSFGFLDLAAGQQSKEILKAVRESRGVYATITAAAGSINFINYVLLNGLTYQDNPQGYDSQLLAGLSQTYPIGGDAVTLKYQAVAGEVLSFRVVSIGAGTLTSVAQMGGSTFSQTGSSSSASVVNVTAPNSGQIELQVSPRSGGSPQDALFSVTTNSNVPLKNCTVGVGPTDEGGLSVGAKAGIGIGVTVAVLGLLGGGGYFAFKHFHVGGAEGGIGAAPPGDGGVSSNVAANGGNTTNMAPGFEKAVPASDVMPVPPDGGNGLAPSAAGQGGFGPNAGGFGGDGGLGPAAGQNPLNIPPGMSPPPPGGPPGVFVPVFIPPVMPPGSPPPRDSADHSRTVSPPLHSPSNSPPPPGFGPAQWQPQGGPPFGDFQQNIMQGPGNLQQTLGNSTPSELGGGQAGPSGHGGMNLMGTEGGGFSQPPGVMPNHTGSTFAPGSGDIGSFPSSHGDLGPGPYGTPYPGPPGMIPPAGGPFVPTQPHVYVPSSSLGMPGQQGQRDRHHHHHWLPQYAPCGDRDCILHSSSHVCHQGCQCTCQDPNCPLNR</sequence>
<dbReference type="SUPFAM" id="SSF53300">
    <property type="entry name" value="vWA-like"/>
    <property type="match status" value="1"/>
</dbReference>
<reference evidence="4" key="2">
    <citation type="submission" date="2010-07" db="EMBL/GenBank/DDBJ databases">
        <authorList>
            <consortium name="The Broad Institute Genome Sequencing Platform"/>
            <consortium name="Broad Institute Genome Sequencing Center for Infectious Disease"/>
            <person name="Ma L.-J."/>
            <person name="Dead R."/>
            <person name="Young S."/>
            <person name="Zeng Q."/>
            <person name="Koehrsen M."/>
            <person name="Alvarado L."/>
            <person name="Berlin A."/>
            <person name="Chapman S.B."/>
            <person name="Chen Z."/>
            <person name="Freedman E."/>
            <person name="Gellesch M."/>
            <person name="Goldberg J."/>
            <person name="Griggs A."/>
            <person name="Gujja S."/>
            <person name="Heilman E.R."/>
            <person name="Heiman D."/>
            <person name="Hepburn T."/>
            <person name="Howarth C."/>
            <person name="Jen D."/>
            <person name="Larson L."/>
            <person name="Mehta T."/>
            <person name="Neiman D."/>
            <person name="Pearson M."/>
            <person name="Roberts A."/>
            <person name="Saif S."/>
            <person name="Shea T."/>
            <person name="Shenoy N."/>
            <person name="Sisk P."/>
            <person name="Stolte C."/>
            <person name="Sykes S."/>
            <person name="Walk T."/>
            <person name="White J."/>
            <person name="Yandava C."/>
            <person name="Haas B."/>
            <person name="Nusbaum C."/>
            <person name="Birren B."/>
        </authorList>
    </citation>
    <scope>NUCLEOTIDE SEQUENCE</scope>
    <source>
        <strain evidence="4">R3-111a-1</strain>
    </source>
</reference>
<evidence type="ECO:0000313" key="6">
    <source>
        <dbReference type="Proteomes" id="UP000006039"/>
    </source>
</evidence>